<protein>
    <recommendedName>
        <fullName evidence="2">Porin domain-containing protein</fullName>
    </recommendedName>
</protein>
<evidence type="ECO:0000313" key="1">
    <source>
        <dbReference type="EMBL" id="SFV80266.1"/>
    </source>
</evidence>
<organism evidence="1">
    <name type="scientific">hydrothermal vent metagenome</name>
    <dbReference type="NCBI Taxonomy" id="652676"/>
    <lineage>
        <taxon>unclassified sequences</taxon>
        <taxon>metagenomes</taxon>
        <taxon>ecological metagenomes</taxon>
    </lineage>
</organism>
<gene>
    <name evidence="1" type="ORF">MNB_SUP05-12-33</name>
</gene>
<dbReference type="AlphaFoldDB" id="A0A1W1DG35"/>
<reference evidence="1" key="1">
    <citation type="submission" date="2016-10" db="EMBL/GenBank/DDBJ databases">
        <authorList>
            <person name="de Groot N.N."/>
        </authorList>
    </citation>
    <scope>NUCLEOTIDE SEQUENCE</scope>
</reference>
<accession>A0A1W1DG35</accession>
<proteinExistence type="predicted"/>
<evidence type="ECO:0008006" key="2">
    <source>
        <dbReference type="Google" id="ProtNLM"/>
    </source>
</evidence>
<sequence length="307" mass="31333">MKKQLLIAAIAASMTSVAMADVSISGAMFAKYANVDNAPAGTADTNTLTHETDLDINGSFGDTSVNIHMDANTGNSATFASTITTKIIDGLTVKAGTYAGGKSVMSAKSGAATKSLVTYDAGIAKVTWENNASGTSNNVGVSGSVEGIALSFNNKKTQDEFKVSGAVAGVAFAFHNIDADGTNTDKNSYEISGTVSDIKLTYAAGNADSSAQIDGDAFFGNTASISGNGDDFSGFSASTDLAGNTVTFKHFKQDSATAIREATTNKFTVVRALAGGTTLTANYAALDVNNGTTGDKDTFDIKLAVSF</sequence>
<name>A0A1W1DG35_9ZZZZ</name>
<dbReference type="EMBL" id="FPHT01000068">
    <property type="protein sequence ID" value="SFV80266.1"/>
    <property type="molecule type" value="Genomic_DNA"/>
</dbReference>